<dbReference type="FunFam" id="3.30.1490.490:FF:000001">
    <property type="entry name" value="cell growth-regulating nucleolar protein-like"/>
    <property type="match status" value="1"/>
</dbReference>
<keyword evidence="2" id="KW-0479">Metal-binding</keyword>
<feature type="region of interest" description="Disordered" evidence="9">
    <location>
        <begin position="67"/>
        <end position="102"/>
    </location>
</feature>
<evidence type="ECO:0000256" key="2">
    <source>
        <dbReference type="ARBA" id="ARBA00022723"/>
    </source>
</evidence>
<feature type="compositionally biased region" description="Polar residues" evidence="9">
    <location>
        <begin position="143"/>
        <end position="154"/>
    </location>
</feature>
<dbReference type="EMBL" id="SDIL01000030">
    <property type="protein sequence ID" value="RXK39520.1"/>
    <property type="molecule type" value="Genomic_DNA"/>
</dbReference>
<keyword evidence="6" id="KW-0539">Nucleus</keyword>
<evidence type="ECO:0000256" key="1">
    <source>
        <dbReference type="ARBA" id="ARBA00004123"/>
    </source>
</evidence>
<dbReference type="GO" id="GO:0006364">
    <property type="term" value="P:rRNA processing"/>
    <property type="evidence" value="ECO:0007669"/>
    <property type="project" value="TreeGrafter"/>
</dbReference>
<evidence type="ECO:0000256" key="3">
    <source>
        <dbReference type="ARBA" id="ARBA00022737"/>
    </source>
</evidence>
<proteinExistence type="inferred from homology"/>
<evidence type="ECO:0000256" key="4">
    <source>
        <dbReference type="ARBA" id="ARBA00022771"/>
    </source>
</evidence>
<dbReference type="InterPro" id="IPR039999">
    <property type="entry name" value="LYAR"/>
</dbReference>
<dbReference type="VEuPathDB" id="FungiDB:TREMEDRAFT_62335"/>
<feature type="compositionally biased region" description="Low complexity" evidence="9">
    <location>
        <begin position="74"/>
        <end position="100"/>
    </location>
</feature>
<keyword evidence="5" id="KW-0862">Zinc</keyword>
<comment type="similarity">
    <text evidence="7">Belongs to the UPF0743 family.</text>
</comment>
<accession>A0A4Q1BP11</accession>
<dbReference type="GO" id="GO:0005730">
    <property type="term" value="C:nucleolus"/>
    <property type="evidence" value="ECO:0007669"/>
    <property type="project" value="TreeGrafter"/>
</dbReference>
<dbReference type="Gene3D" id="3.30.1490.490">
    <property type="match status" value="1"/>
</dbReference>
<evidence type="ECO:0000313" key="11">
    <source>
        <dbReference type="EMBL" id="RXK39520.1"/>
    </source>
</evidence>
<dbReference type="PANTHER" id="PTHR13100:SF10">
    <property type="entry name" value="CELL GROWTH-REGULATING NUCLEOLAR PROTEIN"/>
    <property type="match status" value="1"/>
</dbReference>
<evidence type="ECO:0000313" key="12">
    <source>
        <dbReference type="Proteomes" id="UP000289152"/>
    </source>
</evidence>
<reference evidence="11 12" key="1">
    <citation type="submission" date="2016-06" db="EMBL/GenBank/DDBJ databases">
        <title>Evolution of pathogenesis and genome organization in the Tremellales.</title>
        <authorList>
            <person name="Cuomo C."/>
            <person name="Litvintseva A."/>
            <person name="Heitman J."/>
            <person name="Chen Y."/>
            <person name="Sun S."/>
            <person name="Springer D."/>
            <person name="Dromer F."/>
            <person name="Young S."/>
            <person name="Zeng Q."/>
            <person name="Chapman S."/>
            <person name="Gujja S."/>
            <person name="Saif S."/>
            <person name="Birren B."/>
        </authorList>
    </citation>
    <scope>NUCLEOTIDE SEQUENCE [LARGE SCALE GENOMIC DNA]</scope>
    <source>
        <strain evidence="11 12">ATCC 28783</strain>
    </source>
</reference>
<feature type="region of interest" description="Disordered" evidence="9">
    <location>
        <begin position="116"/>
        <end position="282"/>
    </location>
</feature>
<dbReference type="OrthoDB" id="21474at2759"/>
<dbReference type="Proteomes" id="UP000289152">
    <property type="component" value="Unassembled WGS sequence"/>
</dbReference>
<dbReference type="PANTHER" id="PTHR13100">
    <property type="entry name" value="CELL GROWTH-REGULATING NUCLEOLAR PROTEIN LYAR"/>
    <property type="match status" value="1"/>
</dbReference>
<evidence type="ECO:0000256" key="8">
    <source>
        <dbReference type="PROSITE-ProRule" id="PRU01145"/>
    </source>
</evidence>
<evidence type="ECO:0000256" key="7">
    <source>
        <dbReference type="ARBA" id="ARBA00061084"/>
    </source>
</evidence>
<sequence>MVSFQCDSCADTVKKPQLDKHRQKCRGSFTCLDCSTTFHDQAYKSHTTCISEAEKYQGALFKAPKKGKQLSNQSTSVHVPSTTTPVITTTHETPTSPDSSNIHPSRLKALQSNTFQPNSRMNETSNRGGRNFVRGRGGYGASNRGNMVSGQNTLKPREGTMRSWGSPAVSEPIINTSNEEDKGVVLPSTVSVGMEVSEKKKRKNKGDKGGAGSKAHSKNPKSFNDETTHVTSSADLNDISIVPPVEGGTNTEEQRPQSKKRKRQSEELQNQPVINTTPISSDDDKTVKRIRKNITKLSEKQKGTIALGDWLDEVAQSKGKTLELKQVLKTLQVMWTDGKWILTTS</sequence>
<dbReference type="GO" id="GO:0008270">
    <property type="term" value="F:zinc ion binding"/>
    <property type="evidence" value="ECO:0007669"/>
    <property type="project" value="UniProtKB-KW"/>
</dbReference>
<dbReference type="STRING" id="5217.A0A4Q1BP11"/>
<gene>
    <name evidence="11" type="ORF">M231_03189</name>
</gene>
<protein>
    <recommendedName>
        <fullName evidence="10">Zinc finger C2H2 LYAR-type domain-containing protein</fullName>
    </recommendedName>
</protein>
<keyword evidence="12" id="KW-1185">Reference proteome</keyword>
<dbReference type="InterPro" id="IPR036236">
    <property type="entry name" value="Znf_C2H2_sf"/>
</dbReference>
<dbReference type="GO" id="GO:0003677">
    <property type="term" value="F:DNA binding"/>
    <property type="evidence" value="ECO:0007669"/>
    <property type="project" value="InterPro"/>
</dbReference>
<dbReference type="InParanoid" id="A0A4Q1BP11"/>
<dbReference type="InterPro" id="IPR014898">
    <property type="entry name" value="Znf_C2H2_LYAR"/>
</dbReference>
<dbReference type="GO" id="GO:0000122">
    <property type="term" value="P:negative regulation of transcription by RNA polymerase II"/>
    <property type="evidence" value="ECO:0007669"/>
    <property type="project" value="TreeGrafter"/>
</dbReference>
<dbReference type="Pfam" id="PF08790">
    <property type="entry name" value="zf-LYAR"/>
    <property type="match status" value="1"/>
</dbReference>
<evidence type="ECO:0000256" key="5">
    <source>
        <dbReference type="ARBA" id="ARBA00022833"/>
    </source>
</evidence>
<feature type="compositionally biased region" description="Polar residues" evidence="9">
    <location>
        <begin position="267"/>
        <end position="280"/>
    </location>
</feature>
<comment type="subcellular location">
    <subcellularLocation>
        <location evidence="1">Nucleus</location>
    </subcellularLocation>
</comment>
<evidence type="ECO:0000259" key="10">
    <source>
        <dbReference type="Pfam" id="PF08790"/>
    </source>
</evidence>
<keyword evidence="4 8" id="KW-0863">Zinc-finger</keyword>
<dbReference type="AlphaFoldDB" id="A0A4Q1BP11"/>
<name>A0A4Q1BP11_TREME</name>
<comment type="caution">
    <text evidence="11">The sequence shown here is derived from an EMBL/GenBank/DDBJ whole genome shotgun (WGS) entry which is preliminary data.</text>
</comment>
<keyword evidence="3" id="KW-0677">Repeat</keyword>
<evidence type="ECO:0000256" key="6">
    <source>
        <dbReference type="ARBA" id="ARBA00023242"/>
    </source>
</evidence>
<organism evidence="11 12">
    <name type="scientific">Tremella mesenterica</name>
    <name type="common">Jelly fungus</name>
    <dbReference type="NCBI Taxonomy" id="5217"/>
    <lineage>
        <taxon>Eukaryota</taxon>
        <taxon>Fungi</taxon>
        <taxon>Dikarya</taxon>
        <taxon>Basidiomycota</taxon>
        <taxon>Agaricomycotina</taxon>
        <taxon>Tremellomycetes</taxon>
        <taxon>Tremellales</taxon>
        <taxon>Tremellaceae</taxon>
        <taxon>Tremella</taxon>
    </lineage>
</organism>
<dbReference type="SUPFAM" id="SSF57667">
    <property type="entry name" value="beta-beta-alpha zinc fingers"/>
    <property type="match status" value="2"/>
</dbReference>
<feature type="compositionally biased region" description="Polar residues" evidence="9">
    <location>
        <begin position="116"/>
        <end position="126"/>
    </location>
</feature>
<feature type="domain" description="Zinc finger C2H2 LYAR-type" evidence="10">
    <location>
        <begin position="29"/>
        <end position="56"/>
    </location>
</feature>
<evidence type="ECO:0000256" key="9">
    <source>
        <dbReference type="SAM" id="MobiDB-lite"/>
    </source>
</evidence>
<dbReference type="PROSITE" id="PS51804">
    <property type="entry name" value="ZF_C2HC_LYAR"/>
    <property type="match status" value="1"/>
</dbReference>